<feature type="compositionally biased region" description="Basic and acidic residues" evidence="1">
    <location>
        <begin position="374"/>
        <end position="401"/>
    </location>
</feature>
<dbReference type="PANTHER" id="PTHR43173:SF3">
    <property type="entry name" value="ABC1 FAMILY PROTEIN"/>
    <property type="match status" value="1"/>
</dbReference>
<dbReference type="CDD" id="cd05121">
    <property type="entry name" value="ABC1_ADCK3-like"/>
    <property type="match status" value="1"/>
</dbReference>
<dbReference type="Proteomes" id="UP000822688">
    <property type="component" value="Chromosome 12"/>
</dbReference>
<feature type="region of interest" description="Disordered" evidence="1">
    <location>
        <begin position="787"/>
        <end position="822"/>
    </location>
</feature>
<evidence type="ECO:0000313" key="5">
    <source>
        <dbReference type="Proteomes" id="UP000822688"/>
    </source>
</evidence>
<keyword evidence="5" id="KW-1185">Reference proteome</keyword>
<dbReference type="Pfam" id="PF03109">
    <property type="entry name" value="ABC1"/>
    <property type="match status" value="1"/>
</dbReference>
<accession>A0A8T0G3L8</accession>
<comment type="caution">
    <text evidence="4">The sequence shown here is derived from an EMBL/GenBank/DDBJ whole genome shotgun (WGS) entry which is preliminary data.</text>
</comment>
<evidence type="ECO:0000259" key="2">
    <source>
        <dbReference type="Pfam" id="PF00144"/>
    </source>
</evidence>
<dbReference type="AlphaFoldDB" id="A0A8T0G3L8"/>
<organism evidence="4 5">
    <name type="scientific">Ceratodon purpureus</name>
    <name type="common">Fire moss</name>
    <name type="synonym">Dicranum purpureum</name>
    <dbReference type="NCBI Taxonomy" id="3225"/>
    <lineage>
        <taxon>Eukaryota</taxon>
        <taxon>Viridiplantae</taxon>
        <taxon>Streptophyta</taxon>
        <taxon>Embryophyta</taxon>
        <taxon>Bryophyta</taxon>
        <taxon>Bryophytina</taxon>
        <taxon>Bryopsida</taxon>
        <taxon>Dicranidae</taxon>
        <taxon>Pseudoditrichales</taxon>
        <taxon>Ditrichaceae</taxon>
        <taxon>Ceratodon</taxon>
    </lineage>
</organism>
<proteinExistence type="predicted"/>
<evidence type="ECO:0000256" key="1">
    <source>
        <dbReference type="SAM" id="MobiDB-lite"/>
    </source>
</evidence>
<dbReference type="InterPro" id="IPR004147">
    <property type="entry name" value="ABC1_dom"/>
</dbReference>
<reference evidence="4" key="1">
    <citation type="submission" date="2020-06" db="EMBL/GenBank/DDBJ databases">
        <title>WGS assembly of Ceratodon purpureus strain R40.</title>
        <authorList>
            <person name="Carey S.B."/>
            <person name="Jenkins J."/>
            <person name="Shu S."/>
            <person name="Lovell J.T."/>
            <person name="Sreedasyam A."/>
            <person name="Maumus F."/>
            <person name="Tiley G.P."/>
            <person name="Fernandez-Pozo N."/>
            <person name="Barry K."/>
            <person name="Chen C."/>
            <person name="Wang M."/>
            <person name="Lipzen A."/>
            <person name="Daum C."/>
            <person name="Saski C.A."/>
            <person name="Payton A.C."/>
            <person name="Mcbreen J.C."/>
            <person name="Conrad R.E."/>
            <person name="Kollar L.M."/>
            <person name="Olsson S."/>
            <person name="Huttunen S."/>
            <person name="Landis J.B."/>
            <person name="Wickett N.J."/>
            <person name="Johnson M.G."/>
            <person name="Rensing S.A."/>
            <person name="Grimwood J."/>
            <person name="Schmutz J."/>
            <person name="Mcdaniel S.F."/>
        </authorList>
    </citation>
    <scope>NUCLEOTIDE SEQUENCE</scope>
    <source>
        <strain evidence="4">R40</strain>
    </source>
</reference>
<dbReference type="InterPro" id="IPR012338">
    <property type="entry name" value="Beta-lactam/transpept-like"/>
</dbReference>
<dbReference type="EMBL" id="CM026433">
    <property type="protein sequence ID" value="KAG0553680.1"/>
    <property type="molecule type" value="Genomic_DNA"/>
</dbReference>
<feature type="domain" description="ABC1 atypical kinase-like" evidence="3">
    <location>
        <begin position="86"/>
        <end position="338"/>
    </location>
</feature>
<dbReference type="PANTHER" id="PTHR43173">
    <property type="entry name" value="ABC1 FAMILY PROTEIN"/>
    <property type="match status" value="1"/>
</dbReference>
<dbReference type="InterPro" id="IPR011009">
    <property type="entry name" value="Kinase-like_dom_sf"/>
</dbReference>
<gene>
    <name evidence="4" type="ORF">KC19_12G030900</name>
</gene>
<sequence>MGWSRQIWVFFVALTVFFEYKLVRKREKWAKSSSVKSKLWEKAHERNAKRVYNAIVGLEGLWVKAGQYLSTRADVLPDPYIEVLRQLQDSLPPRPLKEVNATIKKELGKDPSELFLHFDTSALATASIAQVHRARTKDGKDVVVKVQHKGIKDIILQDLKNARTIVQWVAWAEPDYNFGPVMDEWCNEVPKELNFKLEAENTLKVAKNLDYNNKEVSAELSKNHVDVLVPEILQSTEKVLIMVYMDGVRLNDVAKLKELGVDVQALVESITRSYAHQIYVDGFFNADPHPGNFLVSKEPPFRPILLDFGLTKTLTFTKKQALAKMLLACAEGDYAALLSAFAEIGLKLRMDMPEDAMQVTNFFFRRSIPGKESPEDIKQWTMENEERKKRFQEKQEEEKGSSLHRNPVDAFPGDIVFFMRVLNLLRGLSSMLGARVVYIEIMRPFAETALFSGNVFKTGCGLETESWIHKTPSQSSVESKLRVLLQNLGREDHILGVQVCVYKDGNVIVDTAAGVLGKFDPRPVQPDSLFSCFSVTKGITAGLLHWLADQGKLSLSERVSTYWPEFAVNGKEDITVAHVLNHTAGLQNALASDLKSDPLLMCNWDETLKKLAAALPESSPGVQQVYHALTFGWLCGGIIEKVSGKKFQDLLEEVFVRPLGLNGEFYVGIPAGIEDRLASLTLDTEEVKTMKEAIEKQKAAVSLKSLTTPIERFAEPSETIIKEATSKDAFGGGDAMSTITALPVMFNTLFVRRAIIPAANGHFSARALARYYATLATGGLVPPISSLSEPPLGSHPHKPFDRKFDPLPKGRKKDETKKSDRNVKVVSDIESPKAVESVSSARIFSNPRIHDAFLAAGEYSNLAYTAEKFGLGFRRITSGESKSGEEVIGFGHSGVGGSTGFCYPTQNFVIAITLNKLSQGGVTAQIVRLVTREMGLPCPAMYKSVKADRGPDTIGGAVLED</sequence>
<dbReference type="Gene3D" id="3.40.710.10">
    <property type="entry name" value="DD-peptidase/beta-lactamase superfamily"/>
    <property type="match status" value="1"/>
</dbReference>
<feature type="region of interest" description="Disordered" evidence="1">
    <location>
        <begin position="374"/>
        <end position="405"/>
    </location>
</feature>
<dbReference type="GO" id="GO:0005783">
    <property type="term" value="C:endoplasmic reticulum"/>
    <property type="evidence" value="ECO:0007669"/>
    <property type="project" value="TreeGrafter"/>
</dbReference>
<evidence type="ECO:0000313" key="4">
    <source>
        <dbReference type="EMBL" id="KAG0553680.1"/>
    </source>
</evidence>
<dbReference type="SUPFAM" id="SSF56601">
    <property type="entry name" value="beta-lactamase/transpeptidase-like"/>
    <property type="match status" value="1"/>
</dbReference>
<dbReference type="Pfam" id="PF00144">
    <property type="entry name" value="Beta-lactamase"/>
    <property type="match status" value="1"/>
</dbReference>
<dbReference type="GO" id="GO:0005794">
    <property type="term" value="C:Golgi apparatus"/>
    <property type="evidence" value="ECO:0007669"/>
    <property type="project" value="TreeGrafter"/>
</dbReference>
<feature type="compositionally biased region" description="Basic and acidic residues" evidence="1">
    <location>
        <begin position="798"/>
        <end position="822"/>
    </location>
</feature>
<dbReference type="InterPro" id="IPR051130">
    <property type="entry name" value="Mito_struct-func_regulator"/>
</dbReference>
<protein>
    <submittedName>
        <fullName evidence="4">Uncharacterized protein</fullName>
    </submittedName>
</protein>
<dbReference type="SUPFAM" id="SSF56112">
    <property type="entry name" value="Protein kinase-like (PK-like)"/>
    <property type="match status" value="1"/>
</dbReference>
<dbReference type="InterPro" id="IPR001466">
    <property type="entry name" value="Beta-lactam-related"/>
</dbReference>
<evidence type="ECO:0000259" key="3">
    <source>
        <dbReference type="Pfam" id="PF03109"/>
    </source>
</evidence>
<feature type="domain" description="Beta-lactamase-related" evidence="2">
    <location>
        <begin position="484"/>
        <end position="781"/>
    </location>
</feature>
<name>A0A8T0G3L8_CERPU</name>